<dbReference type="OrthoDB" id="10344269at2759"/>
<dbReference type="AlphaFoldDB" id="D8QB65"/>
<dbReference type="InParanoid" id="D8QB65"/>
<dbReference type="RefSeq" id="XP_003029609.1">
    <property type="nucleotide sequence ID" value="XM_003029563.1"/>
</dbReference>
<dbReference type="EMBL" id="GL377309">
    <property type="protein sequence ID" value="EFI94706.1"/>
    <property type="molecule type" value="Genomic_DNA"/>
</dbReference>
<evidence type="ECO:0000256" key="1">
    <source>
        <dbReference type="SAM" id="MobiDB-lite"/>
    </source>
</evidence>
<keyword evidence="3" id="KW-1185">Reference proteome</keyword>
<gene>
    <name evidence="2" type="ORF">SCHCODRAFT_111132</name>
</gene>
<sequence length="141" mass="15484">MHYGFMLYTPERPGITLNVEHCARITFMTVDDFLRQVKQDGYPPLSAEDDAVLRAACEKLESCGARLFPNGAVNPDGTRATEDTSPTNEDVGQMPKVDTATAVEECRHARSMEGSTVLTAVHMVPRPMLPNATLRSFLALT</sequence>
<feature type="region of interest" description="Disordered" evidence="1">
    <location>
        <begin position="71"/>
        <end position="93"/>
    </location>
</feature>
<organism evidence="3">
    <name type="scientific">Schizophyllum commune (strain H4-8 / FGSC 9210)</name>
    <name type="common">Split gill fungus</name>
    <dbReference type="NCBI Taxonomy" id="578458"/>
    <lineage>
        <taxon>Eukaryota</taxon>
        <taxon>Fungi</taxon>
        <taxon>Dikarya</taxon>
        <taxon>Basidiomycota</taxon>
        <taxon>Agaricomycotina</taxon>
        <taxon>Agaricomycetes</taxon>
        <taxon>Agaricomycetidae</taxon>
        <taxon>Agaricales</taxon>
        <taxon>Schizophyllaceae</taxon>
        <taxon>Schizophyllum</taxon>
    </lineage>
</organism>
<protein>
    <submittedName>
        <fullName evidence="2">Uncharacterized protein</fullName>
    </submittedName>
</protein>
<dbReference type="KEGG" id="scm:SCHCO_01173551"/>
<name>D8QB65_SCHCM</name>
<evidence type="ECO:0000313" key="2">
    <source>
        <dbReference type="EMBL" id="EFI94706.1"/>
    </source>
</evidence>
<dbReference type="Proteomes" id="UP000007431">
    <property type="component" value="Unassembled WGS sequence"/>
</dbReference>
<proteinExistence type="predicted"/>
<accession>D8QB65</accession>
<feature type="non-terminal residue" evidence="2">
    <location>
        <position position="141"/>
    </location>
</feature>
<dbReference type="HOGENOM" id="CLU_1826418_0_0_1"/>
<reference evidence="2 3" key="1">
    <citation type="journal article" date="2010" name="Nat. Biotechnol.">
        <title>Genome sequence of the model mushroom Schizophyllum commune.</title>
        <authorList>
            <person name="Ohm R.A."/>
            <person name="de Jong J.F."/>
            <person name="Lugones L.G."/>
            <person name="Aerts A."/>
            <person name="Kothe E."/>
            <person name="Stajich J.E."/>
            <person name="de Vries R.P."/>
            <person name="Record E."/>
            <person name="Levasseur A."/>
            <person name="Baker S.E."/>
            <person name="Bartholomew K.A."/>
            <person name="Coutinho P.M."/>
            <person name="Erdmann S."/>
            <person name="Fowler T.J."/>
            <person name="Gathman A.C."/>
            <person name="Lombard V."/>
            <person name="Henrissat B."/>
            <person name="Knabe N."/>
            <person name="Kuees U."/>
            <person name="Lilly W.W."/>
            <person name="Lindquist E."/>
            <person name="Lucas S."/>
            <person name="Magnuson J.K."/>
            <person name="Piumi F."/>
            <person name="Raudaskoski M."/>
            <person name="Salamov A."/>
            <person name="Schmutz J."/>
            <person name="Schwarze F.W.M.R."/>
            <person name="vanKuyk P.A."/>
            <person name="Horton J.S."/>
            <person name="Grigoriev I.V."/>
            <person name="Woesten H.A.B."/>
        </authorList>
    </citation>
    <scope>NUCLEOTIDE SEQUENCE [LARGE SCALE GENOMIC DNA]</scope>
    <source>
        <strain evidence="3">H4-8 / FGSC 9210</strain>
    </source>
</reference>
<dbReference type="VEuPathDB" id="FungiDB:SCHCODRAFT_01173551"/>
<evidence type="ECO:0000313" key="3">
    <source>
        <dbReference type="Proteomes" id="UP000007431"/>
    </source>
</evidence>
<dbReference type="GeneID" id="9594358"/>